<dbReference type="InterPro" id="IPR001279">
    <property type="entry name" value="Metallo-B-lactamas"/>
</dbReference>
<proteinExistence type="predicted"/>
<dbReference type="AlphaFoldDB" id="A0A7G7G2C3"/>
<dbReference type="PANTHER" id="PTHR30619:SF1">
    <property type="entry name" value="RECOMBINATION PROTEIN 2"/>
    <property type="match status" value="1"/>
</dbReference>
<dbReference type="SUPFAM" id="SSF56281">
    <property type="entry name" value="Metallo-hydrolase/oxidoreductase"/>
    <property type="match status" value="1"/>
</dbReference>
<dbReference type="Gene3D" id="3.60.15.10">
    <property type="entry name" value="Ribonuclease Z/Hydroxyacylglutathione hydrolase-like"/>
    <property type="match status" value="1"/>
</dbReference>
<dbReference type="PANTHER" id="PTHR30619">
    <property type="entry name" value="DNA INTERNALIZATION/COMPETENCE PROTEIN COMEC/REC2"/>
    <property type="match status" value="1"/>
</dbReference>
<name>A0A7G7G2C3_9BACT</name>
<gene>
    <name evidence="2" type="ORF">HUW51_00685</name>
</gene>
<geneLocation type="plasmid" evidence="2 3">
    <name>unnamed2</name>
</geneLocation>
<sequence length="368" mass="41338">MLLDKPNADILEISLFGTGGGYGESIVIHFPQNKWIVIDSCIDPTKKLNIPLTYLTSVGVNLNDVKFIIATHWHNDHILGLSDIVEKCQNAELVFARPTDQQKFARLVSLDTKKSSNSQSTSEYSACIKLTKERGYKLKEAISDRVLFSERIDGIPLELISLSPSDYANHLFDLEISELMNNFGAANKKIIYTSPNFRSIVLLVKAGSHRAILGADLEVGNDERLGWKHIISNTVLIDEKATLFKIPHHGSDNGYSDDIWKKLVANNPKTGITPWNRNTKLPNAKMLSLYSELSDSLYITSPNIDLRRKKKDRRIERLLDHFGAKVKEISFSFGQVRYRASIKDNITWAVDVAGEAFHVNPTLKEGTS</sequence>
<dbReference type="GO" id="GO:0016787">
    <property type="term" value="F:hydrolase activity"/>
    <property type="evidence" value="ECO:0007669"/>
    <property type="project" value="UniProtKB-KW"/>
</dbReference>
<dbReference type="Proteomes" id="UP000515237">
    <property type="component" value="Plasmid unnamed2"/>
</dbReference>
<protein>
    <submittedName>
        <fullName evidence="2">MBL fold metallo-hydrolase</fullName>
    </submittedName>
</protein>
<dbReference type="KEGG" id="aswu:HUW51_00685"/>
<dbReference type="RefSeq" id="WP_185269973.1">
    <property type="nucleotide sequence ID" value="NZ_CP055155.1"/>
</dbReference>
<dbReference type="EMBL" id="CP055155">
    <property type="protein sequence ID" value="QNF31307.1"/>
    <property type="molecule type" value="Genomic_DNA"/>
</dbReference>
<keyword evidence="3" id="KW-1185">Reference proteome</keyword>
<evidence type="ECO:0000313" key="2">
    <source>
        <dbReference type="EMBL" id="QNF31307.1"/>
    </source>
</evidence>
<organism evidence="2 3">
    <name type="scientific">Adhaeribacter swui</name>
    <dbReference type="NCBI Taxonomy" id="2086471"/>
    <lineage>
        <taxon>Bacteria</taxon>
        <taxon>Pseudomonadati</taxon>
        <taxon>Bacteroidota</taxon>
        <taxon>Cytophagia</taxon>
        <taxon>Cytophagales</taxon>
        <taxon>Hymenobacteraceae</taxon>
        <taxon>Adhaeribacter</taxon>
    </lineage>
</organism>
<evidence type="ECO:0000259" key="1">
    <source>
        <dbReference type="Pfam" id="PF00753"/>
    </source>
</evidence>
<evidence type="ECO:0000313" key="3">
    <source>
        <dbReference type="Proteomes" id="UP000515237"/>
    </source>
</evidence>
<accession>A0A7G7G2C3</accession>
<reference evidence="2 3" key="1">
    <citation type="journal article" date="2018" name="Int. J. Syst. Evol. Microbiol.">
        <title>Adhaeribacter swui sp. nov., isolated from wet mud.</title>
        <authorList>
            <person name="Kim D.U."/>
            <person name="Kim K.W."/>
            <person name="Kang M.S."/>
            <person name="Kim J.Y."/>
            <person name="Jang J.H."/>
            <person name="Kim M.K."/>
        </authorList>
    </citation>
    <scope>NUCLEOTIDE SEQUENCE [LARGE SCALE GENOMIC DNA]</scope>
    <source>
        <strain evidence="2 3">KCTC 52873</strain>
        <plasmid evidence="2">unnamed2</plasmid>
    </source>
</reference>
<dbReference type="InterPro" id="IPR036866">
    <property type="entry name" value="RibonucZ/Hydroxyglut_hydro"/>
</dbReference>
<keyword evidence="2" id="KW-0614">Plasmid</keyword>
<keyword evidence="2" id="KW-0378">Hydrolase</keyword>
<dbReference type="Pfam" id="PF00753">
    <property type="entry name" value="Lactamase_B"/>
    <property type="match status" value="1"/>
</dbReference>
<feature type="domain" description="Metallo-beta-lactamase" evidence="1">
    <location>
        <begin position="19"/>
        <end position="93"/>
    </location>
</feature>
<dbReference type="InterPro" id="IPR052159">
    <property type="entry name" value="Competence_DNA_uptake"/>
</dbReference>